<dbReference type="EMBL" id="DS268454">
    <property type="protein sequence ID" value="EFP04414.1"/>
    <property type="molecule type" value="Genomic_DNA"/>
</dbReference>
<dbReference type="InParanoid" id="E3ML57"/>
<keyword evidence="1" id="KW-0472">Membrane</keyword>
<sequence>MSASSIGASSVANSLFLSTILSAISIRFTFSFLISHLGHPSLQLNLHLSRLYSLLDYSSLSPVFPIPELHLHFRLSQVWEGHNFADFVDPEIQQKLLKEEELLEEAGEYESDLDSDDEKTKEKMSQALQIRKKEKLLTLEHTVNKRIARLEHELGE</sequence>
<reference evidence="2" key="1">
    <citation type="submission" date="2007-07" db="EMBL/GenBank/DDBJ databases">
        <title>PCAP assembly of the Caenorhabditis remanei genome.</title>
        <authorList>
            <consortium name="The Caenorhabditis remanei Sequencing Consortium"/>
            <person name="Wilson R.K."/>
        </authorList>
    </citation>
    <scope>NUCLEOTIDE SEQUENCE [LARGE SCALE GENOMIC DNA]</scope>
    <source>
        <strain evidence="2">PB4641</strain>
    </source>
</reference>
<evidence type="ECO:0000313" key="2">
    <source>
        <dbReference type="EMBL" id="EFP04414.1"/>
    </source>
</evidence>
<dbReference type="eggNOG" id="KOG1490">
    <property type="taxonomic scope" value="Eukaryota"/>
</dbReference>
<accession>E3ML57</accession>
<dbReference type="Proteomes" id="UP000008281">
    <property type="component" value="Unassembled WGS sequence"/>
</dbReference>
<feature type="transmembrane region" description="Helical" evidence="1">
    <location>
        <begin position="15"/>
        <end position="34"/>
    </location>
</feature>
<protein>
    <submittedName>
        <fullName evidence="2">Uncharacterized protein</fullName>
    </submittedName>
</protein>
<dbReference type="HOGENOM" id="CLU_1688369_0_0_1"/>
<dbReference type="AlphaFoldDB" id="E3ML57"/>
<proteinExistence type="predicted"/>
<evidence type="ECO:0000313" key="3">
    <source>
        <dbReference type="Proteomes" id="UP000008281"/>
    </source>
</evidence>
<evidence type="ECO:0000256" key="1">
    <source>
        <dbReference type="SAM" id="Phobius"/>
    </source>
</evidence>
<keyword evidence="1" id="KW-0812">Transmembrane</keyword>
<gene>
    <name evidence="2" type="ORF">CRE_25637</name>
</gene>
<dbReference type="OrthoDB" id="415015at2759"/>
<organism evidence="3">
    <name type="scientific">Caenorhabditis remanei</name>
    <name type="common">Caenorhabditis vulgaris</name>
    <dbReference type="NCBI Taxonomy" id="31234"/>
    <lineage>
        <taxon>Eukaryota</taxon>
        <taxon>Metazoa</taxon>
        <taxon>Ecdysozoa</taxon>
        <taxon>Nematoda</taxon>
        <taxon>Chromadorea</taxon>
        <taxon>Rhabditida</taxon>
        <taxon>Rhabditina</taxon>
        <taxon>Rhabditomorpha</taxon>
        <taxon>Rhabditoidea</taxon>
        <taxon>Rhabditidae</taxon>
        <taxon>Peloderinae</taxon>
        <taxon>Caenorhabditis</taxon>
    </lineage>
</organism>
<keyword evidence="3" id="KW-1185">Reference proteome</keyword>
<dbReference type="STRING" id="31234.E3ML57"/>
<keyword evidence="1" id="KW-1133">Transmembrane helix</keyword>
<name>E3ML57_CAERE</name>